<evidence type="ECO:0000313" key="2">
    <source>
        <dbReference type="Proteomes" id="UP000193144"/>
    </source>
</evidence>
<name>A0A1Y2A3S4_9PLEO</name>
<reference evidence="1 2" key="1">
    <citation type="submission" date="2016-07" db="EMBL/GenBank/DDBJ databases">
        <title>Pervasive Adenine N6-methylation of Active Genes in Fungi.</title>
        <authorList>
            <consortium name="DOE Joint Genome Institute"/>
            <person name="Mondo S.J."/>
            <person name="Dannebaum R.O."/>
            <person name="Kuo R.C."/>
            <person name="Labutti K."/>
            <person name="Haridas S."/>
            <person name="Kuo A."/>
            <person name="Salamov A."/>
            <person name="Ahrendt S.R."/>
            <person name="Lipzen A."/>
            <person name="Sullivan W."/>
            <person name="Andreopoulos W.B."/>
            <person name="Clum A."/>
            <person name="Lindquist E."/>
            <person name="Daum C."/>
            <person name="Ramamoorthy G.K."/>
            <person name="Gryganskyi A."/>
            <person name="Culley D."/>
            <person name="Magnuson J.K."/>
            <person name="James T.Y."/>
            <person name="O'Malley M.A."/>
            <person name="Stajich J.E."/>
            <person name="Spatafora J.W."/>
            <person name="Visel A."/>
            <person name="Grigoriev I.V."/>
        </authorList>
    </citation>
    <scope>NUCLEOTIDE SEQUENCE [LARGE SCALE GENOMIC DNA]</scope>
    <source>
        <strain evidence="1 2">CBS 115471</strain>
    </source>
</reference>
<evidence type="ECO:0000313" key="1">
    <source>
        <dbReference type="EMBL" id="ORY17173.1"/>
    </source>
</evidence>
<protein>
    <submittedName>
        <fullName evidence="1">Uncharacterized protein</fullName>
    </submittedName>
</protein>
<accession>A0A1Y2A3S4</accession>
<proteinExistence type="predicted"/>
<comment type="caution">
    <text evidence="1">The sequence shown here is derived from an EMBL/GenBank/DDBJ whole genome shotgun (WGS) entry which is preliminary data.</text>
</comment>
<keyword evidence="2" id="KW-1185">Reference proteome</keyword>
<organism evidence="1 2">
    <name type="scientific">Clohesyomyces aquaticus</name>
    <dbReference type="NCBI Taxonomy" id="1231657"/>
    <lineage>
        <taxon>Eukaryota</taxon>
        <taxon>Fungi</taxon>
        <taxon>Dikarya</taxon>
        <taxon>Ascomycota</taxon>
        <taxon>Pezizomycotina</taxon>
        <taxon>Dothideomycetes</taxon>
        <taxon>Pleosporomycetidae</taxon>
        <taxon>Pleosporales</taxon>
        <taxon>Lindgomycetaceae</taxon>
        <taxon>Clohesyomyces</taxon>
    </lineage>
</organism>
<dbReference type="Proteomes" id="UP000193144">
    <property type="component" value="Unassembled WGS sequence"/>
</dbReference>
<dbReference type="EMBL" id="MCFA01000014">
    <property type="protein sequence ID" value="ORY17173.1"/>
    <property type="molecule type" value="Genomic_DNA"/>
</dbReference>
<gene>
    <name evidence="1" type="ORF">BCR34DRAFT_556158</name>
</gene>
<dbReference type="AlphaFoldDB" id="A0A1Y2A3S4"/>
<sequence>MMPVLPLYLCHMPTYGTLDVVRYARTLYGWFDSTTKNLPCIFGWIRGNVECVWI</sequence>